<dbReference type="GO" id="GO:0005886">
    <property type="term" value="C:plasma membrane"/>
    <property type="evidence" value="ECO:0007669"/>
    <property type="project" value="TreeGrafter"/>
</dbReference>
<keyword evidence="7" id="KW-0472">Membrane</keyword>
<feature type="domain" description="4Fe-4S ferredoxin-type" evidence="8">
    <location>
        <begin position="371"/>
        <end position="402"/>
    </location>
</feature>
<proteinExistence type="predicted"/>
<reference evidence="10" key="1">
    <citation type="submission" date="2016-04" db="EMBL/GenBank/DDBJ databases">
        <title>Draft genome sequence of Paludibacter jiangxiensis strain NM7.</title>
        <authorList>
            <person name="Qiu Y."/>
            <person name="Matsuura N."/>
            <person name="Ohashi A."/>
            <person name="Tourlousse M.D."/>
            <person name="Sekiguchi Y."/>
        </authorList>
    </citation>
    <scope>NUCLEOTIDE SEQUENCE [LARGE SCALE GENOMIC DNA]</scope>
    <source>
        <strain evidence="10">NM7</strain>
    </source>
</reference>
<evidence type="ECO:0000259" key="8">
    <source>
        <dbReference type="PROSITE" id="PS51379"/>
    </source>
</evidence>
<dbReference type="OrthoDB" id="9810688at2"/>
<keyword evidence="3" id="KW-0479">Metal-binding</keyword>
<feature type="transmembrane region" description="Helical" evidence="7">
    <location>
        <begin position="173"/>
        <end position="193"/>
    </location>
</feature>
<keyword evidence="2" id="KW-0004">4Fe-4S</keyword>
<feature type="domain" description="4Fe-4S ferredoxin-type" evidence="8">
    <location>
        <begin position="416"/>
        <end position="445"/>
    </location>
</feature>
<feature type="domain" description="4Fe-4S ferredoxin-type" evidence="8">
    <location>
        <begin position="251"/>
        <end position="277"/>
    </location>
</feature>
<keyword evidence="5" id="KW-0408">Iron</keyword>
<dbReference type="GO" id="GO:0051539">
    <property type="term" value="F:4 iron, 4 sulfur cluster binding"/>
    <property type="evidence" value="ECO:0007669"/>
    <property type="project" value="UniProtKB-KW"/>
</dbReference>
<evidence type="ECO:0000256" key="5">
    <source>
        <dbReference type="ARBA" id="ARBA00023004"/>
    </source>
</evidence>
<feature type="transmembrane region" description="Helical" evidence="7">
    <location>
        <begin position="107"/>
        <end position="131"/>
    </location>
</feature>
<dbReference type="AlphaFoldDB" id="A0A161LCK8"/>
<feature type="transmembrane region" description="Helical" evidence="7">
    <location>
        <begin position="42"/>
        <end position="64"/>
    </location>
</feature>
<keyword evidence="7" id="KW-0812">Transmembrane</keyword>
<evidence type="ECO:0000313" key="9">
    <source>
        <dbReference type="EMBL" id="GAT61427.1"/>
    </source>
</evidence>
<dbReference type="PANTHER" id="PTHR30176:SF3">
    <property type="entry name" value="FERREDOXIN-TYPE PROTEIN NAPH"/>
    <property type="match status" value="1"/>
</dbReference>
<feature type="domain" description="4Fe-4S ferredoxin-type" evidence="8">
    <location>
        <begin position="330"/>
        <end position="361"/>
    </location>
</feature>
<dbReference type="PROSITE" id="PS51379">
    <property type="entry name" value="4FE4S_FER_2"/>
    <property type="match status" value="6"/>
</dbReference>
<dbReference type="InterPro" id="IPR017900">
    <property type="entry name" value="4Fe4S_Fe_S_CS"/>
</dbReference>
<reference evidence="10" key="2">
    <citation type="journal article" date="2017" name="Genome Announc.">
        <title>Draft genome sequence of Paludibacter jiangxiensis NM7(T), a propionate-producing fermentative bacterium.</title>
        <authorList>
            <person name="Qiu Y.-L."/>
            <person name="Tourlousse D.M."/>
            <person name="Matsuura N."/>
            <person name="Ohashi A."/>
            <person name="Sekiguchi Y."/>
        </authorList>
    </citation>
    <scope>NUCLEOTIDE SEQUENCE [LARGE SCALE GENOMIC DNA]</scope>
    <source>
        <strain evidence="10">NM7</strain>
    </source>
</reference>
<evidence type="ECO:0000256" key="2">
    <source>
        <dbReference type="ARBA" id="ARBA00022485"/>
    </source>
</evidence>
<evidence type="ECO:0000313" key="10">
    <source>
        <dbReference type="Proteomes" id="UP000076586"/>
    </source>
</evidence>
<evidence type="ECO:0000256" key="7">
    <source>
        <dbReference type="SAM" id="Phobius"/>
    </source>
</evidence>
<evidence type="ECO:0000256" key="4">
    <source>
        <dbReference type="ARBA" id="ARBA00022982"/>
    </source>
</evidence>
<keyword evidence="4" id="KW-0249">Electron transport</keyword>
<dbReference type="Proteomes" id="UP000076586">
    <property type="component" value="Unassembled WGS sequence"/>
</dbReference>
<protein>
    <submittedName>
        <fullName evidence="9">Polyferredoxin</fullName>
    </submittedName>
</protein>
<evidence type="ECO:0000256" key="3">
    <source>
        <dbReference type="ARBA" id="ARBA00022723"/>
    </source>
</evidence>
<feature type="transmembrane region" description="Helical" evidence="7">
    <location>
        <begin position="9"/>
        <end position="30"/>
    </location>
</feature>
<organism evidence="9 10">
    <name type="scientific">Paludibacter jiangxiensis</name>
    <dbReference type="NCBI Taxonomy" id="681398"/>
    <lineage>
        <taxon>Bacteria</taxon>
        <taxon>Pseudomonadati</taxon>
        <taxon>Bacteroidota</taxon>
        <taxon>Bacteroidia</taxon>
        <taxon>Bacteroidales</taxon>
        <taxon>Paludibacteraceae</taxon>
        <taxon>Paludibacter</taxon>
    </lineage>
</organism>
<dbReference type="PROSITE" id="PS00198">
    <property type="entry name" value="4FE4S_FER_1"/>
    <property type="match status" value="2"/>
</dbReference>
<dbReference type="PANTHER" id="PTHR30176">
    <property type="entry name" value="FERREDOXIN-TYPE PROTEIN NAPH"/>
    <property type="match status" value="1"/>
</dbReference>
<keyword evidence="6" id="KW-0411">Iron-sulfur</keyword>
<feature type="domain" description="4Fe-4S ferredoxin-type" evidence="8">
    <location>
        <begin position="450"/>
        <end position="481"/>
    </location>
</feature>
<keyword evidence="10" id="KW-1185">Reference proteome</keyword>
<dbReference type="EMBL" id="BDCR01000001">
    <property type="protein sequence ID" value="GAT61427.1"/>
    <property type="molecule type" value="Genomic_DNA"/>
</dbReference>
<dbReference type="Pfam" id="PF12801">
    <property type="entry name" value="Fer4_5"/>
    <property type="match status" value="2"/>
</dbReference>
<gene>
    <name evidence="9" type="ORF">PJIAN_16</name>
</gene>
<dbReference type="CDD" id="cd16373">
    <property type="entry name" value="DMSOR_beta_like"/>
    <property type="match status" value="1"/>
</dbReference>
<keyword evidence="1" id="KW-0813">Transport</keyword>
<dbReference type="GO" id="GO:0046872">
    <property type="term" value="F:metal ion binding"/>
    <property type="evidence" value="ECO:0007669"/>
    <property type="project" value="UniProtKB-KW"/>
</dbReference>
<dbReference type="Gene3D" id="3.30.70.20">
    <property type="match status" value="3"/>
</dbReference>
<dbReference type="SUPFAM" id="SSF54862">
    <property type="entry name" value="4Fe-4S ferredoxins"/>
    <property type="match status" value="1"/>
</dbReference>
<accession>A0A161LCK8</accession>
<dbReference type="Pfam" id="PF12838">
    <property type="entry name" value="Fer4_7"/>
    <property type="match status" value="1"/>
</dbReference>
<dbReference type="RefSeq" id="WP_084252185.1">
    <property type="nucleotide sequence ID" value="NZ_BDCR01000001.1"/>
</dbReference>
<feature type="domain" description="4Fe-4S ferredoxin-type" evidence="8">
    <location>
        <begin position="221"/>
        <end position="250"/>
    </location>
</feature>
<dbReference type="STRING" id="681398.PJIAN_16"/>
<dbReference type="InterPro" id="IPR051684">
    <property type="entry name" value="Electron_Trans/Redox"/>
</dbReference>
<name>A0A161LCK8_9BACT</name>
<keyword evidence="7" id="KW-1133">Transmembrane helix</keyword>
<evidence type="ECO:0000256" key="6">
    <source>
        <dbReference type="ARBA" id="ARBA00023014"/>
    </source>
</evidence>
<dbReference type="InterPro" id="IPR017896">
    <property type="entry name" value="4Fe4S_Fe-S-bd"/>
</dbReference>
<comment type="caution">
    <text evidence="9">The sequence shown here is derived from an EMBL/GenBank/DDBJ whole genome shotgun (WGS) entry which is preliminary data.</text>
</comment>
<evidence type="ECO:0000256" key="1">
    <source>
        <dbReference type="ARBA" id="ARBA00022448"/>
    </source>
</evidence>
<sequence>MKWLKWTRVILAIVLTMPVFLLFIDFFHLLPYNAAKLVHLQLVPALLGGFWGAAIFVVLLTLIFGRLYCSVICPAGVLQDLFNRLTSRGVKKNRAKRYFKYTKPNNWLRYSILALTILAFVVGSSFLVILLDPYSNVGRMMADLVRPALIPLNNLMVPATASDNSFFHHINSLGFALIPVAIASLFLITIAVMSLLRGRLYCNTICPVGTFLGLFSRFAPFKVTVDHSACNHCGVCARSCKSQCIDSKNSEIDHSRCVDCFNCLSTCSQSALSYRFQLPAKKTDIVVETAKNSSRRNFLIAGATAVATAPVAIAQNKLGVKKIEPIMPPGAGTRDNFNTKCTACHLCVSECPTQVLHPTAFDYGIMGMMQPKMAFEKGFCQPDCTHCSNVCPSGALVPLTREQKHITQVGIAHFTQTNCIVYKEHTDCGACSEHCPTQAVSMVAYVDGLRIPHVESAICVGCGGCEYICPATPKAIVVHANIDQKIAKPIPKGEAKEQKVESFGF</sequence>